<dbReference type="CDD" id="cd16325">
    <property type="entry name" value="LolA"/>
    <property type="match status" value="1"/>
</dbReference>
<dbReference type="SUPFAM" id="SSF89392">
    <property type="entry name" value="Prokaryotic lipoproteins and lipoprotein localization factors"/>
    <property type="match status" value="1"/>
</dbReference>
<gene>
    <name evidence="3" type="ORF">GV832_18275</name>
</gene>
<proteinExistence type="predicted"/>
<evidence type="ECO:0000313" key="4">
    <source>
        <dbReference type="Proteomes" id="UP001193501"/>
    </source>
</evidence>
<evidence type="ECO:0000256" key="2">
    <source>
        <dbReference type="SAM" id="SignalP"/>
    </source>
</evidence>
<feature type="chain" id="PRO_5041914439" evidence="2">
    <location>
        <begin position="24"/>
        <end position="202"/>
    </location>
</feature>
<keyword evidence="3" id="KW-0449">Lipoprotein</keyword>
<dbReference type="InterPro" id="IPR004564">
    <property type="entry name" value="OM_lipoprot_carrier_LolA-like"/>
</dbReference>
<feature type="signal peptide" evidence="2">
    <location>
        <begin position="1"/>
        <end position="23"/>
    </location>
</feature>
<dbReference type="EMBL" id="JAABNR010000025">
    <property type="protein sequence ID" value="NBZ89539.1"/>
    <property type="molecule type" value="Genomic_DNA"/>
</dbReference>
<sequence length="202" mass="21723">MNLIAFLAPLAFAPLLLAAPLRAAEVPLATLSAYLQGLVTAEAPFEQVNADGTTSSGKIILKRPGFARFEYAKPDRTLVLASQGIVAVFDGKTNSAPQTYQLQQTPLNLILGRNIDLVNSRMVVDHTEFQGDTHVLAQDPAHADLGSIELIFGDSPVRLKGWITTDEAGNQTSLTLGTLKTGESYSSNLFSIDREKAQRGID</sequence>
<dbReference type="RefSeq" id="WP_168776340.1">
    <property type="nucleotide sequence ID" value="NZ_JAABNR010000025.1"/>
</dbReference>
<comment type="caution">
    <text evidence="3">The sequence shown here is derived from an EMBL/GenBank/DDBJ whole genome shotgun (WGS) entry which is preliminary data.</text>
</comment>
<dbReference type="InterPro" id="IPR029046">
    <property type="entry name" value="LolA/LolB/LppX"/>
</dbReference>
<keyword evidence="1 2" id="KW-0732">Signal</keyword>
<dbReference type="PANTHER" id="PTHR35869">
    <property type="entry name" value="OUTER-MEMBRANE LIPOPROTEIN CARRIER PROTEIN"/>
    <property type="match status" value="1"/>
</dbReference>
<evidence type="ECO:0000256" key="1">
    <source>
        <dbReference type="ARBA" id="ARBA00022729"/>
    </source>
</evidence>
<dbReference type="AlphaFoldDB" id="A0AAE5BX40"/>
<name>A0AAE5BX40_9RHOB</name>
<dbReference type="PANTHER" id="PTHR35869:SF1">
    <property type="entry name" value="OUTER-MEMBRANE LIPOPROTEIN CARRIER PROTEIN"/>
    <property type="match status" value="1"/>
</dbReference>
<dbReference type="Proteomes" id="UP001193501">
    <property type="component" value="Unassembled WGS sequence"/>
</dbReference>
<organism evidence="3 4">
    <name type="scientific">Stagnihabitans tardus</name>
    <dbReference type="NCBI Taxonomy" id="2699202"/>
    <lineage>
        <taxon>Bacteria</taxon>
        <taxon>Pseudomonadati</taxon>
        <taxon>Pseudomonadota</taxon>
        <taxon>Alphaproteobacteria</taxon>
        <taxon>Rhodobacterales</taxon>
        <taxon>Paracoccaceae</taxon>
        <taxon>Stagnihabitans</taxon>
    </lineage>
</organism>
<keyword evidence="4" id="KW-1185">Reference proteome</keyword>
<evidence type="ECO:0000313" key="3">
    <source>
        <dbReference type="EMBL" id="NBZ89539.1"/>
    </source>
</evidence>
<dbReference type="Pfam" id="PF03548">
    <property type="entry name" value="LolA"/>
    <property type="match status" value="1"/>
</dbReference>
<dbReference type="Gene3D" id="2.50.20.10">
    <property type="entry name" value="Lipoprotein localisation LolA/LolB/LppX"/>
    <property type="match status" value="1"/>
</dbReference>
<protein>
    <submittedName>
        <fullName evidence="3">Outer membrane lipoprotein carrier protein LolA</fullName>
    </submittedName>
</protein>
<accession>A0AAE5BX40</accession>
<reference evidence="3" key="1">
    <citation type="submission" date="2020-01" db="EMBL/GenBank/DDBJ databases">
        <authorList>
            <person name="Chen W.-M."/>
        </authorList>
    </citation>
    <scope>NUCLEOTIDE SEQUENCE</scope>
    <source>
        <strain evidence="3">CYK-10</strain>
    </source>
</reference>